<feature type="domain" description="VWFA" evidence="6">
    <location>
        <begin position="50"/>
        <end position="240"/>
    </location>
</feature>
<keyword evidence="5" id="KW-0732">Signal</keyword>
<dbReference type="InterPro" id="IPR006690">
    <property type="entry name" value="OMPA-like_CS"/>
</dbReference>
<dbReference type="InterPro" id="IPR006665">
    <property type="entry name" value="OmpA-like"/>
</dbReference>
<evidence type="ECO:0000313" key="8">
    <source>
        <dbReference type="EMBL" id="OAI26212.1"/>
    </source>
</evidence>
<evidence type="ECO:0000259" key="6">
    <source>
        <dbReference type="PROSITE" id="PS50234"/>
    </source>
</evidence>
<proteinExistence type="predicted"/>
<comment type="caution">
    <text evidence="8">The sequence shown here is derived from an EMBL/GenBank/DDBJ whole genome shotgun (WGS) entry which is preliminary data.</text>
</comment>
<organism evidence="8 9">
    <name type="scientific">Methylomonas koyamae</name>
    <dbReference type="NCBI Taxonomy" id="702114"/>
    <lineage>
        <taxon>Bacteria</taxon>
        <taxon>Pseudomonadati</taxon>
        <taxon>Pseudomonadota</taxon>
        <taxon>Gammaproteobacteria</taxon>
        <taxon>Methylococcales</taxon>
        <taxon>Methylococcaceae</taxon>
        <taxon>Methylomonas</taxon>
    </lineage>
</organism>
<dbReference type="InterPro" id="IPR028974">
    <property type="entry name" value="TSP_type-3_rpt"/>
</dbReference>
<dbReference type="InterPro" id="IPR036737">
    <property type="entry name" value="OmpA-like_sf"/>
</dbReference>
<evidence type="ECO:0000259" key="7">
    <source>
        <dbReference type="PROSITE" id="PS51123"/>
    </source>
</evidence>
<dbReference type="PROSITE" id="PS01068">
    <property type="entry name" value="OMPA_1"/>
    <property type="match status" value="1"/>
</dbReference>
<evidence type="ECO:0000256" key="2">
    <source>
        <dbReference type="ARBA" id="ARBA00023136"/>
    </source>
</evidence>
<reference evidence="9" key="1">
    <citation type="submission" date="2016-03" db="EMBL/GenBank/DDBJ databases">
        <authorList>
            <person name="Heylen K."/>
            <person name="De Vos P."/>
            <person name="Vekeman B."/>
        </authorList>
    </citation>
    <scope>NUCLEOTIDE SEQUENCE [LARGE SCALE GENOMIC DNA]</scope>
    <source>
        <strain evidence="9">R-45383</strain>
    </source>
</reference>
<feature type="chain" id="PRO_5008070011" evidence="5">
    <location>
        <begin position="21"/>
        <end position="395"/>
    </location>
</feature>
<name>A0A177P7Z2_9GAMM</name>
<dbReference type="AlphaFoldDB" id="A0A177P7Z2"/>
<dbReference type="PROSITE" id="PS50234">
    <property type="entry name" value="VWFA"/>
    <property type="match status" value="1"/>
</dbReference>
<dbReference type="CDD" id="cd07185">
    <property type="entry name" value="OmpA_C-like"/>
    <property type="match status" value="1"/>
</dbReference>
<evidence type="ECO:0000256" key="5">
    <source>
        <dbReference type="SAM" id="SignalP"/>
    </source>
</evidence>
<dbReference type="GO" id="GO:0005509">
    <property type="term" value="F:calcium ion binding"/>
    <property type="evidence" value="ECO:0007669"/>
    <property type="project" value="InterPro"/>
</dbReference>
<dbReference type="SUPFAM" id="SSF103647">
    <property type="entry name" value="TSP type-3 repeat"/>
    <property type="match status" value="1"/>
</dbReference>
<keyword evidence="3" id="KW-0998">Cell outer membrane</keyword>
<dbReference type="SUPFAM" id="SSF103088">
    <property type="entry name" value="OmpA-like"/>
    <property type="match status" value="1"/>
</dbReference>
<dbReference type="PANTHER" id="PTHR30329:SF21">
    <property type="entry name" value="LIPOPROTEIN YIAD-RELATED"/>
    <property type="match status" value="1"/>
</dbReference>
<dbReference type="InterPro" id="IPR006664">
    <property type="entry name" value="OMP_bac"/>
</dbReference>
<dbReference type="PROSITE" id="PS51257">
    <property type="entry name" value="PROKAR_LIPOPROTEIN"/>
    <property type="match status" value="1"/>
</dbReference>
<dbReference type="Gene3D" id="3.40.50.410">
    <property type="entry name" value="von Willebrand factor, type A domain"/>
    <property type="match status" value="1"/>
</dbReference>
<gene>
    <name evidence="8" type="ORF">A1355_19125</name>
</gene>
<sequence>MKKTLLVTAGLAGAILSGCATQSSNTFQAFQPEDLNALVKSGKLVQKTNSFLVVNDSSSSMSRTFVNSAEYSGTKLDVEKNLLNKFNKSIPSIPLTSGLRSFGFGPCLDWSATKLNQPLQSYTQAGFESSLSSLTCSSGGTPLATALEATNQDLAGGTGNLALIVLSDGIEESSPAPAAAALKAQYGDRLCIYTVWVGNDEDAAGQAELQQIADAGGCGFSTTADAISSPKGMSDFVKNVFLKAGTPPAVADCSKQDDDKDGVNNCADKCPDTPKGAIVDKDGCWAFRGVLFDFDKSDIKSKYHPLIQNAVEVMKLNPGLTVEIQGHTDSYGSDAYNEKLSQRRANAVRNELIKQGVDGKRLTAEGFGESQPVDTNETDEGRAYNRRVVYKRTDR</sequence>
<dbReference type="InterPro" id="IPR002035">
    <property type="entry name" value="VWF_A"/>
</dbReference>
<feature type="domain" description="OmpA-like" evidence="7">
    <location>
        <begin position="279"/>
        <end position="395"/>
    </location>
</feature>
<dbReference type="InterPro" id="IPR036465">
    <property type="entry name" value="vWFA_dom_sf"/>
</dbReference>
<keyword evidence="9" id="KW-1185">Reference proteome</keyword>
<dbReference type="InterPro" id="IPR050330">
    <property type="entry name" value="Bact_OuterMem_StrucFunc"/>
</dbReference>
<keyword evidence="8" id="KW-0969">Cilium</keyword>
<dbReference type="STRING" id="702114.A1355_19125"/>
<comment type="subcellular location">
    <subcellularLocation>
        <location evidence="1">Cell outer membrane</location>
    </subcellularLocation>
</comment>
<evidence type="ECO:0000256" key="3">
    <source>
        <dbReference type="ARBA" id="ARBA00023237"/>
    </source>
</evidence>
<evidence type="ECO:0000256" key="4">
    <source>
        <dbReference type="PROSITE-ProRule" id="PRU00473"/>
    </source>
</evidence>
<dbReference type="RefSeq" id="WP_064024842.1">
    <property type="nucleotide sequence ID" value="NZ_LUUK01000031.1"/>
</dbReference>
<evidence type="ECO:0000256" key="1">
    <source>
        <dbReference type="ARBA" id="ARBA00004442"/>
    </source>
</evidence>
<protein>
    <submittedName>
        <fullName evidence="8">Flagellar motor protein MotB</fullName>
    </submittedName>
</protein>
<dbReference type="SUPFAM" id="SSF53300">
    <property type="entry name" value="vWA-like"/>
    <property type="match status" value="1"/>
</dbReference>
<dbReference type="Gene3D" id="3.30.1330.60">
    <property type="entry name" value="OmpA-like domain"/>
    <property type="match status" value="1"/>
</dbReference>
<dbReference type="Pfam" id="PF00691">
    <property type="entry name" value="OmpA"/>
    <property type="match status" value="1"/>
</dbReference>
<dbReference type="PROSITE" id="PS51123">
    <property type="entry name" value="OMPA_2"/>
    <property type="match status" value="1"/>
</dbReference>
<dbReference type="EMBL" id="LUUK01000031">
    <property type="protein sequence ID" value="OAI26212.1"/>
    <property type="molecule type" value="Genomic_DNA"/>
</dbReference>
<dbReference type="OrthoDB" id="9792021at2"/>
<dbReference type="PANTHER" id="PTHR30329">
    <property type="entry name" value="STATOR ELEMENT OF FLAGELLAR MOTOR COMPLEX"/>
    <property type="match status" value="1"/>
</dbReference>
<dbReference type="PRINTS" id="PR01021">
    <property type="entry name" value="OMPADOMAIN"/>
</dbReference>
<dbReference type="Proteomes" id="UP000077628">
    <property type="component" value="Unassembled WGS sequence"/>
</dbReference>
<keyword evidence="2 4" id="KW-0472">Membrane</keyword>
<accession>A0A177P7Z2</accession>
<evidence type="ECO:0000313" key="9">
    <source>
        <dbReference type="Proteomes" id="UP000077628"/>
    </source>
</evidence>
<dbReference type="GO" id="GO:0009279">
    <property type="term" value="C:cell outer membrane"/>
    <property type="evidence" value="ECO:0007669"/>
    <property type="project" value="UniProtKB-SubCell"/>
</dbReference>
<keyword evidence="8" id="KW-0282">Flagellum</keyword>
<feature type="signal peptide" evidence="5">
    <location>
        <begin position="1"/>
        <end position="20"/>
    </location>
</feature>
<keyword evidence="8" id="KW-0966">Cell projection</keyword>